<feature type="domain" description="AMP-dependent synthetase/ligase" evidence="3">
    <location>
        <begin position="37"/>
        <end position="354"/>
    </location>
</feature>
<dbReference type="InterPro" id="IPR045851">
    <property type="entry name" value="AMP-bd_C_sf"/>
</dbReference>
<dbReference type="InterPro" id="IPR000873">
    <property type="entry name" value="AMP-dep_synth/lig_dom"/>
</dbReference>
<dbReference type="InterPro" id="IPR025110">
    <property type="entry name" value="AMP-bd_C"/>
</dbReference>
<dbReference type="Gene3D" id="3.30.300.30">
    <property type="match status" value="1"/>
</dbReference>
<dbReference type="EMBL" id="FNET01000015">
    <property type="protein sequence ID" value="SDM01613.1"/>
    <property type="molecule type" value="Genomic_DNA"/>
</dbReference>
<dbReference type="Pfam" id="PF13193">
    <property type="entry name" value="AMP-binding_C"/>
    <property type="match status" value="1"/>
</dbReference>
<keyword evidence="2 5" id="KW-0436">Ligase</keyword>
<accession>A0A1G9PSH8</accession>
<dbReference type="FunFam" id="3.30.300.30:FF:000007">
    <property type="entry name" value="4-coumarate--CoA ligase 2"/>
    <property type="match status" value="1"/>
</dbReference>
<dbReference type="Gene3D" id="3.40.50.12780">
    <property type="entry name" value="N-terminal domain of ligase-like"/>
    <property type="match status" value="1"/>
</dbReference>
<evidence type="ECO:0000256" key="1">
    <source>
        <dbReference type="ARBA" id="ARBA00006432"/>
    </source>
</evidence>
<gene>
    <name evidence="5" type="ORF">SAMN04488074_115150</name>
</gene>
<dbReference type="PANTHER" id="PTHR24096">
    <property type="entry name" value="LONG-CHAIN-FATTY-ACID--COA LIGASE"/>
    <property type="match status" value="1"/>
</dbReference>
<evidence type="ECO:0000313" key="5">
    <source>
        <dbReference type="EMBL" id="SDM01613.1"/>
    </source>
</evidence>
<sequence length="487" mass="52282">MTCGGVETGAEPVIYRSPLPAVAVPERTVPEHVLERARHNDKLALVDAVTGESLTYAELARQVETTAKGLVRNGIRPGDTVAIVSLNRPRYAVGLHAVLAAGATAALINPMLTPPEIARLKELANVTETLDLDDLPASDTDSLPPGNPAGTAVVLFSSGTTGLTKAVGLSHRALVANLEQHRPGWRIDETDVLAANLPFFHVYGFTIILNSGLLGGATLVTMPRGDAGTYLRRLEEHRVTRAFLVPPLAAAIADHEEPVPGLGLKLVLCGAAPLDDAVRREAERTLQAPVRQGYGLTEAGGTHQTFDDDMESDPMSVGVLCPGTEARIVEPGTTTDAAEGELLIRGPQVMDGYLGDERATREAFVDGWLRTGDLVRVHNGRFHVVDRIKEMIKYKGYQVAPAELEAVLRRHPAVRDAAVIGAPDRVNGEIPKAFVVTQGDVSADELMGFVAAEVAPYKKIRQVEFVREIPRSVSGKILRRLLKDPSQ</sequence>
<name>A0A1G9PSH8_9PSEU</name>
<dbReference type="SUPFAM" id="SSF56801">
    <property type="entry name" value="Acetyl-CoA synthetase-like"/>
    <property type="match status" value="1"/>
</dbReference>
<evidence type="ECO:0000259" key="3">
    <source>
        <dbReference type="Pfam" id="PF00501"/>
    </source>
</evidence>
<reference evidence="6" key="1">
    <citation type="submission" date="2016-10" db="EMBL/GenBank/DDBJ databases">
        <authorList>
            <person name="Varghese N."/>
            <person name="Submissions S."/>
        </authorList>
    </citation>
    <scope>NUCLEOTIDE SEQUENCE [LARGE SCALE GENOMIC DNA]</scope>
    <source>
        <strain evidence="6">DSM 44796</strain>
    </source>
</reference>
<evidence type="ECO:0000259" key="4">
    <source>
        <dbReference type="Pfam" id="PF13193"/>
    </source>
</evidence>
<evidence type="ECO:0000256" key="2">
    <source>
        <dbReference type="ARBA" id="ARBA00022598"/>
    </source>
</evidence>
<proteinExistence type="inferred from homology"/>
<feature type="domain" description="AMP-binding enzyme C-terminal" evidence="4">
    <location>
        <begin position="403"/>
        <end position="476"/>
    </location>
</feature>
<dbReference type="GO" id="GO:0016405">
    <property type="term" value="F:CoA-ligase activity"/>
    <property type="evidence" value="ECO:0007669"/>
    <property type="project" value="TreeGrafter"/>
</dbReference>
<dbReference type="Proteomes" id="UP000199682">
    <property type="component" value="Unassembled WGS sequence"/>
</dbReference>
<comment type="similarity">
    <text evidence="1">Belongs to the ATP-dependent AMP-binding enzyme family.</text>
</comment>
<evidence type="ECO:0000313" key="6">
    <source>
        <dbReference type="Proteomes" id="UP000199682"/>
    </source>
</evidence>
<organism evidence="5 6">
    <name type="scientific">Lentzea albidocapillata subsp. violacea</name>
    <dbReference type="NCBI Taxonomy" id="128104"/>
    <lineage>
        <taxon>Bacteria</taxon>
        <taxon>Bacillati</taxon>
        <taxon>Actinomycetota</taxon>
        <taxon>Actinomycetes</taxon>
        <taxon>Pseudonocardiales</taxon>
        <taxon>Pseudonocardiaceae</taxon>
        <taxon>Lentzea</taxon>
    </lineage>
</organism>
<dbReference type="AlphaFoldDB" id="A0A1G9PSH8"/>
<dbReference type="Pfam" id="PF00501">
    <property type="entry name" value="AMP-binding"/>
    <property type="match status" value="1"/>
</dbReference>
<dbReference type="InterPro" id="IPR042099">
    <property type="entry name" value="ANL_N_sf"/>
</dbReference>
<protein>
    <submittedName>
        <fullName evidence="5">Acyl-CoA synthetase (AMP-forming)/AMP-acid ligase II</fullName>
    </submittedName>
</protein>
<dbReference type="PANTHER" id="PTHR24096:SF149">
    <property type="entry name" value="AMP-BINDING DOMAIN-CONTAINING PROTEIN-RELATED"/>
    <property type="match status" value="1"/>
</dbReference>